<feature type="compositionally biased region" description="Polar residues" evidence="2">
    <location>
        <begin position="41"/>
        <end position="53"/>
    </location>
</feature>
<dbReference type="Gene3D" id="1.20.120.330">
    <property type="entry name" value="Nucleotidyltransferases domain 2"/>
    <property type="match status" value="1"/>
</dbReference>
<keyword evidence="1" id="KW-0175">Coiled coil</keyword>
<accession>A0A2M7IPI3</accession>
<proteinExistence type="predicted"/>
<name>A0A2M7IPI3_9BACT</name>
<gene>
    <name evidence="3" type="ORF">COZ82_00915</name>
</gene>
<dbReference type="AlphaFoldDB" id="A0A2M7IPI3"/>
<dbReference type="Proteomes" id="UP000230837">
    <property type="component" value="Unassembled WGS sequence"/>
</dbReference>
<feature type="region of interest" description="Disordered" evidence="2">
    <location>
        <begin position="40"/>
        <end position="71"/>
    </location>
</feature>
<protein>
    <submittedName>
        <fullName evidence="3">Uncharacterized protein</fullName>
    </submittedName>
</protein>
<dbReference type="EMBL" id="PFHR01000056">
    <property type="protein sequence ID" value="PIW97190.1"/>
    <property type="molecule type" value="Genomic_DNA"/>
</dbReference>
<comment type="caution">
    <text evidence="3">The sequence shown here is derived from an EMBL/GenBank/DDBJ whole genome shotgun (WGS) entry which is preliminary data.</text>
</comment>
<sequence>MFPISQKNIPIILIGILCTLTIILGSATFVKAEETKKPNYNKATTTGQNNRAETQAKRQAITAERASSTEARLNKRIQTTTERSEAIRLKKEEIQTNRADRKAVLQASAQTRITNLSANLSNRMDAAVNRIQNVIDRLTSRISKLNDLGIDTNTAKDSLNKAQQEIDQAKTILSTIDDDVANFVGSEDPRANWQKLKLTFTEIRDSIKASHQSLRATVESLKEAVVKAKISHGVSEAVSNNDQATTTE</sequence>
<evidence type="ECO:0000256" key="1">
    <source>
        <dbReference type="SAM" id="Coils"/>
    </source>
</evidence>
<feature type="coiled-coil region" evidence="1">
    <location>
        <begin position="128"/>
        <end position="179"/>
    </location>
</feature>
<reference evidence="4" key="1">
    <citation type="submission" date="2017-09" db="EMBL/GenBank/DDBJ databases">
        <title>Depth-based differentiation of microbial function through sediment-hosted aquifers and enrichment of novel symbionts in the deep terrestrial subsurface.</title>
        <authorList>
            <person name="Probst A.J."/>
            <person name="Ladd B."/>
            <person name="Jarett J.K."/>
            <person name="Geller-Mcgrath D.E."/>
            <person name="Sieber C.M.K."/>
            <person name="Emerson J.B."/>
            <person name="Anantharaman K."/>
            <person name="Thomas B.C."/>
            <person name="Malmstrom R."/>
            <person name="Stieglmeier M."/>
            <person name="Klingl A."/>
            <person name="Woyke T."/>
            <person name="Ryan C.M."/>
            <person name="Banfield J.F."/>
        </authorList>
    </citation>
    <scope>NUCLEOTIDE SEQUENCE [LARGE SCALE GENOMIC DNA]</scope>
</reference>
<evidence type="ECO:0000313" key="4">
    <source>
        <dbReference type="Proteomes" id="UP000230837"/>
    </source>
</evidence>
<evidence type="ECO:0000313" key="3">
    <source>
        <dbReference type="EMBL" id="PIW97190.1"/>
    </source>
</evidence>
<evidence type="ECO:0000256" key="2">
    <source>
        <dbReference type="SAM" id="MobiDB-lite"/>
    </source>
</evidence>
<organism evidence="3 4">
    <name type="scientific">Candidatus Kaiserbacteria bacterium CG_4_8_14_3_um_filter_38_9</name>
    <dbReference type="NCBI Taxonomy" id="1974599"/>
    <lineage>
        <taxon>Bacteria</taxon>
        <taxon>Candidatus Kaiseribacteriota</taxon>
    </lineage>
</organism>